<dbReference type="Proteomes" id="UP001337655">
    <property type="component" value="Unassembled WGS sequence"/>
</dbReference>
<dbReference type="EMBL" id="JAVRRT010000015">
    <property type="protein sequence ID" value="KAK5165687.1"/>
    <property type="molecule type" value="Genomic_DNA"/>
</dbReference>
<sequence>MAPRRDGRPNSPRKPSTARNTRQDWTPLLRAELVHLHLNVFRCHWSIISHRIGRSAVACRIRFHREMREQGYMTLPQVAARRYARLREEAMLAAFERMTVAGTMAVGNLLNPM</sequence>
<proteinExistence type="predicted"/>
<name>A0AAV9P0K5_9PEZI</name>
<organism evidence="2 3">
    <name type="scientific">Saxophila tyrrhenica</name>
    <dbReference type="NCBI Taxonomy" id="1690608"/>
    <lineage>
        <taxon>Eukaryota</taxon>
        <taxon>Fungi</taxon>
        <taxon>Dikarya</taxon>
        <taxon>Ascomycota</taxon>
        <taxon>Pezizomycotina</taxon>
        <taxon>Dothideomycetes</taxon>
        <taxon>Dothideomycetidae</taxon>
        <taxon>Mycosphaerellales</taxon>
        <taxon>Extremaceae</taxon>
        <taxon>Saxophila</taxon>
    </lineage>
</organism>
<keyword evidence="3" id="KW-1185">Reference proteome</keyword>
<evidence type="ECO:0000256" key="1">
    <source>
        <dbReference type="SAM" id="MobiDB-lite"/>
    </source>
</evidence>
<evidence type="ECO:0000313" key="3">
    <source>
        <dbReference type="Proteomes" id="UP001337655"/>
    </source>
</evidence>
<evidence type="ECO:0008006" key="4">
    <source>
        <dbReference type="Google" id="ProtNLM"/>
    </source>
</evidence>
<evidence type="ECO:0000313" key="2">
    <source>
        <dbReference type="EMBL" id="KAK5165687.1"/>
    </source>
</evidence>
<feature type="compositionally biased region" description="Polar residues" evidence="1">
    <location>
        <begin position="13"/>
        <end position="22"/>
    </location>
</feature>
<feature type="region of interest" description="Disordered" evidence="1">
    <location>
        <begin position="1"/>
        <end position="22"/>
    </location>
</feature>
<protein>
    <recommendedName>
        <fullName evidence="4">Myb-like domain-containing protein</fullName>
    </recommendedName>
</protein>
<accession>A0AAV9P0K5</accession>
<reference evidence="2 3" key="1">
    <citation type="submission" date="2023-08" db="EMBL/GenBank/DDBJ databases">
        <title>Black Yeasts Isolated from many extreme environments.</title>
        <authorList>
            <person name="Coleine C."/>
            <person name="Stajich J.E."/>
            <person name="Selbmann L."/>
        </authorList>
    </citation>
    <scope>NUCLEOTIDE SEQUENCE [LARGE SCALE GENOMIC DNA]</scope>
    <source>
        <strain evidence="2 3">CCFEE 5935</strain>
    </source>
</reference>
<dbReference type="AlphaFoldDB" id="A0AAV9P0K5"/>
<gene>
    <name evidence="2" type="ORF">LTR77_008609</name>
</gene>
<comment type="caution">
    <text evidence="2">The sequence shown here is derived from an EMBL/GenBank/DDBJ whole genome shotgun (WGS) entry which is preliminary data.</text>
</comment>
<dbReference type="RefSeq" id="XP_064655699.1">
    <property type="nucleotide sequence ID" value="XM_064805840.1"/>
</dbReference>
<dbReference type="GeneID" id="89929941"/>